<reference evidence="1 2" key="1">
    <citation type="submission" date="2019-04" db="EMBL/GenBank/DDBJ databases">
        <title>Friends and foes A comparative genomics study of 23 Aspergillus species from section Flavi.</title>
        <authorList>
            <consortium name="DOE Joint Genome Institute"/>
            <person name="Kjaerbolling I."/>
            <person name="Vesth T."/>
            <person name="Frisvad J.C."/>
            <person name="Nybo J.L."/>
            <person name="Theobald S."/>
            <person name="Kildgaard S."/>
            <person name="Isbrandt T."/>
            <person name="Kuo A."/>
            <person name="Sato A."/>
            <person name="Lyhne E.K."/>
            <person name="Kogle M.E."/>
            <person name="Wiebenga A."/>
            <person name="Kun R.S."/>
            <person name="Lubbers R.J."/>
            <person name="Makela M.R."/>
            <person name="Barry K."/>
            <person name="Chovatia M."/>
            <person name="Clum A."/>
            <person name="Daum C."/>
            <person name="Haridas S."/>
            <person name="He G."/>
            <person name="LaButti K."/>
            <person name="Lipzen A."/>
            <person name="Mondo S."/>
            <person name="Riley R."/>
            <person name="Salamov A."/>
            <person name="Simmons B.A."/>
            <person name="Magnuson J.K."/>
            <person name="Henrissat B."/>
            <person name="Mortensen U.H."/>
            <person name="Larsen T.O."/>
            <person name="Devries R.P."/>
            <person name="Grigoriev I.V."/>
            <person name="Machida M."/>
            <person name="Baker S.E."/>
            <person name="Andersen M.R."/>
        </authorList>
    </citation>
    <scope>NUCLEOTIDE SEQUENCE [LARGE SCALE GENOMIC DNA]</scope>
    <source>
        <strain evidence="1 2">CBS 151.66</strain>
    </source>
</reference>
<name>A0A5N5X8Z9_9EURO</name>
<protein>
    <submittedName>
        <fullName evidence="1">Uncharacterized protein</fullName>
    </submittedName>
</protein>
<gene>
    <name evidence="1" type="ORF">BDV29DRAFT_154564</name>
</gene>
<proteinExistence type="predicted"/>
<sequence length="279" mass="31119">MSQDHHTTGFRAMLATIHQSNLKRVLYISRHDKSTTHLPLYEAAEQYEDVVKGTNFGSYLHSVKLSAVEKSRGDDMSVRVEYLVDLKTNGEKGDKLQVQYRTIGHDHSITVNALIPPTPGAESLLVLGQYGFDAVPMTVSFPIEPSIRGDYRIPHPFTFCLSGENNQPGKAVQWQVHPGPNSLFRYTLVDIGASENGEPRILAIYVHVGIVVCLPAEFSEGVLLLPESSSREEGTVVIASLLVMLRQLREEKQMQRSKNKECPASSNLVRRVATKLWSH</sequence>
<dbReference type="OrthoDB" id="5212373at2759"/>
<dbReference type="AlphaFoldDB" id="A0A5N5X8Z9"/>
<keyword evidence="2" id="KW-1185">Reference proteome</keyword>
<dbReference type="EMBL" id="ML732179">
    <property type="protein sequence ID" value="KAB8076545.1"/>
    <property type="molecule type" value="Genomic_DNA"/>
</dbReference>
<accession>A0A5N5X8Z9</accession>
<dbReference type="Proteomes" id="UP000326565">
    <property type="component" value="Unassembled WGS sequence"/>
</dbReference>
<evidence type="ECO:0000313" key="2">
    <source>
        <dbReference type="Proteomes" id="UP000326565"/>
    </source>
</evidence>
<evidence type="ECO:0000313" key="1">
    <source>
        <dbReference type="EMBL" id="KAB8076545.1"/>
    </source>
</evidence>
<organism evidence="1 2">
    <name type="scientific">Aspergillus leporis</name>
    <dbReference type="NCBI Taxonomy" id="41062"/>
    <lineage>
        <taxon>Eukaryota</taxon>
        <taxon>Fungi</taxon>
        <taxon>Dikarya</taxon>
        <taxon>Ascomycota</taxon>
        <taxon>Pezizomycotina</taxon>
        <taxon>Eurotiomycetes</taxon>
        <taxon>Eurotiomycetidae</taxon>
        <taxon>Eurotiales</taxon>
        <taxon>Aspergillaceae</taxon>
        <taxon>Aspergillus</taxon>
        <taxon>Aspergillus subgen. Circumdati</taxon>
    </lineage>
</organism>